<evidence type="ECO:0000313" key="2">
    <source>
        <dbReference type="Proteomes" id="UP000054279"/>
    </source>
</evidence>
<proteinExistence type="predicted"/>
<dbReference type="HOGENOM" id="CLU_2198685_0_0_1"/>
<evidence type="ECO:0000313" key="1">
    <source>
        <dbReference type="EMBL" id="KIJ43837.1"/>
    </source>
</evidence>
<dbReference type="AlphaFoldDB" id="A0A0C9VP50"/>
<keyword evidence="2" id="KW-1185">Reference proteome</keyword>
<organism evidence="1 2">
    <name type="scientific">Sphaerobolus stellatus (strain SS14)</name>
    <dbReference type="NCBI Taxonomy" id="990650"/>
    <lineage>
        <taxon>Eukaryota</taxon>
        <taxon>Fungi</taxon>
        <taxon>Dikarya</taxon>
        <taxon>Basidiomycota</taxon>
        <taxon>Agaricomycotina</taxon>
        <taxon>Agaricomycetes</taxon>
        <taxon>Phallomycetidae</taxon>
        <taxon>Geastrales</taxon>
        <taxon>Sphaerobolaceae</taxon>
        <taxon>Sphaerobolus</taxon>
    </lineage>
</organism>
<dbReference type="EMBL" id="KN837120">
    <property type="protein sequence ID" value="KIJ43837.1"/>
    <property type="molecule type" value="Genomic_DNA"/>
</dbReference>
<reference evidence="1 2" key="1">
    <citation type="submission" date="2014-06" db="EMBL/GenBank/DDBJ databases">
        <title>Evolutionary Origins and Diversification of the Mycorrhizal Mutualists.</title>
        <authorList>
            <consortium name="DOE Joint Genome Institute"/>
            <consortium name="Mycorrhizal Genomics Consortium"/>
            <person name="Kohler A."/>
            <person name="Kuo A."/>
            <person name="Nagy L.G."/>
            <person name="Floudas D."/>
            <person name="Copeland A."/>
            <person name="Barry K.W."/>
            <person name="Cichocki N."/>
            <person name="Veneault-Fourrey C."/>
            <person name="LaButti K."/>
            <person name="Lindquist E.A."/>
            <person name="Lipzen A."/>
            <person name="Lundell T."/>
            <person name="Morin E."/>
            <person name="Murat C."/>
            <person name="Riley R."/>
            <person name="Ohm R."/>
            <person name="Sun H."/>
            <person name="Tunlid A."/>
            <person name="Henrissat B."/>
            <person name="Grigoriev I.V."/>
            <person name="Hibbett D.S."/>
            <person name="Martin F."/>
        </authorList>
    </citation>
    <scope>NUCLEOTIDE SEQUENCE [LARGE SCALE GENOMIC DNA]</scope>
    <source>
        <strain evidence="1 2">SS14</strain>
    </source>
</reference>
<name>A0A0C9VP50_SPHS4</name>
<gene>
    <name evidence="1" type="ORF">M422DRAFT_252748</name>
</gene>
<sequence>MKFFKALKPFFTPAKSITWHESDPEACGSDFVVVNYVASLLPEEGQDIPKSFKPREKIEPEQPEWGDAGVDELAALGHTRAAMKRRDAYWNDRIGFEPEPEKIIPRSE</sequence>
<protein>
    <submittedName>
        <fullName evidence="1">Uncharacterized protein</fullName>
    </submittedName>
</protein>
<dbReference type="Proteomes" id="UP000054279">
    <property type="component" value="Unassembled WGS sequence"/>
</dbReference>
<accession>A0A0C9VP50</accession>